<organism evidence="1 2">
    <name type="scientific">Chloebia gouldiae</name>
    <name type="common">Gouldian finch</name>
    <name type="synonym">Erythrura gouldiae</name>
    <dbReference type="NCBI Taxonomy" id="44316"/>
    <lineage>
        <taxon>Eukaryota</taxon>
        <taxon>Metazoa</taxon>
        <taxon>Chordata</taxon>
        <taxon>Craniata</taxon>
        <taxon>Vertebrata</taxon>
        <taxon>Euteleostomi</taxon>
        <taxon>Archelosauria</taxon>
        <taxon>Archosauria</taxon>
        <taxon>Dinosauria</taxon>
        <taxon>Saurischia</taxon>
        <taxon>Theropoda</taxon>
        <taxon>Coelurosauria</taxon>
        <taxon>Aves</taxon>
        <taxon>Neognathae</taxon>
        <taxon>Neoaves</taxon>
        <taxon>Telluraves</taxon>
        <taxon>Australaves</taxon>
        <taxon>Passeriformes</taxon>
        <taxon>Passeroidea</taxon>
        <taxon>Passeridae</taxon>
        <taxon>Chloebia</taxon>
    </lineage>
</organism>
<name>A0A3L8S280_CHLGU</name>
<evidence type="ECO:0000313" key="1">
    <source>
        <dbReference type="EMBL" id="RLV94840.1"/>
    </source>
</evidence>
<dbReference type="Proteomes" id="UP000276834">
    <property type="component" value="Unassembled WGS sequence"/>
</dbReference>
<reference evidence="1 2" key="1">
    <citation type="journal article" date="2018" name="Proc. R. Soc. B">
        <title>A non-coding region near Follistatin controls head colour polymorphism in the Gouldian finch.</title>
        <authorList>
            <person name="Toomey M.B."/>
            <person name="Marques C.I."/>
            <person name="Andrade P."/>
            <person name="Araujo P.M."/>
            <person name="Sabatino S."/>
            <person name="Gazda M.A."/>
            <person name="Afonso S."/>
            <person name="Lopes R.J."/>
            <person name="Corbo J.C."/>
            <person name="Carneiro M."/>
        </authorList>
    </citation>
    <scope>NUCLEOTIDE SEQUENCE [LARGE SCALE GENOMIC DNA]</scope>
    <source>
        <strain evidence="1">Red01</strain>
        <tissue evidence="1">Muscle</tissue>
    </source>
</reference>
<dbReference type="EMBL" id="QUSF01000080">
    <property type="protein sequence ID" value="RLV94840.1"/>
    <property type="molecule type" value="Genomic_DNA"/>
</dbReference>
<sequence length="62" mass="6956">MFFIIPLSNMGSSLAQLRLAVYGWPGLPPELRRGAELSVLLDHWMPALTESRQGFVRLSVVM</sequence>
<protein>
    <submittedName>
        <fullName evidence="1">Uncharacterized protein</fullName>
    </submittedName>
</protein>
<proteinExistence type="predicted"/>
<keyword evidence="2" id="KW-1185">Reference proteome</keyword>
<gene>
    <name evidence="1" type="ORF">DV515_00012983</name>
</gene>
<evidence type="ECO:0000313" key="2">
    <source>
        <dbReference type="Proteomes" id="UP000276834"/>
    </source>
</evidence>
<dbReference type="AlphaFoldDB" id="A0A3L8S280"/>
<accession>A0A3L8S280</accession>
<comment type="caution">
    <text evidence="1">The sequence shown here is derived from an EMBL/GenBank/DDBJ whole genome shotgun (WGS) entry which is preliminary data.</text>
</comment>